<dbReference type="GeneID" id="6012494"/>
<dbReference type="Proteomes" id="UP000001861">
    <property type="component" value="Unassembled WGS sequence"/>
</dbReference>
<reference evidence="2 3" key="1">
    <citation type="journal article" date="2010" name="Proc. Natl. Acad. Sci. U.S.A.">
        <title>Insights into evolution of multicellular fungi from the assembled chromosomes of the mushroom Coprinopsis cinerea (Coprinus cinereus).</title>
        <authorList>
            <person name="Stajich J.E."/>
            <person name="Wilke S.K."/>
            <person name="Ahren D."/>
            <person name="Au C.H."/>
            <person name="Birren B.W."/>
            <person name="Borodovsky M."/>
            <person name="Burns C."/>
            <person name="Canback B."/>
            <person name="Casselton L.A."/>
            <person name="Cheng C.K."/>
            <person name="Deng J."/>
            <person name="Dietrich F.S."/>
            <person name="Fargo D.C."/>
            <person name="Farman M.L."/>
            <person name="Gathman A.C."/>
            <person name="Goldberg J."/>
            <person name="Guigo R."/>
            <person name="Hoegger P.J."/>
            <person name="Hooker J.B."/>
            <person name="Huggins A."/>
            <person name="James T.Y."/>
            <person name="Kamada T."/>
            <person name="Kilaru S."/>
            <person name="Kodira C."/>
            <person name="Kues U."/>
            <person name="Kupfer D."/>
            <person name="Kwan H.S."/>
            <person name="Lomsadze A."/>
            <person name="Li W."/>
            <person name="Lilly W.W."/>
            <person name="Ma L.J."/>
            <person name="Mackey A.J."/>
            <person name="Manning G."/>
            <person name="Martin F."/>
            <person name="Muraguchi H."/>
            <person name="Natvig D.O."/>
            <person name="Palmerini H."/>
            <person name="Ramesh M.A."/>
            <person name="Rehmeyer C.J."/>
            <person name="Roe B.A."/>
            <person name="Shenoy N."/>
            <person name="Stanke M."/>
            <person name="Ter-Hovhannisyan V."/>
            <person name="Tunlid A."/>
            <person name="Velagapudi R."/>
            <person name="Vision T.J."/>
            <person name="Zeng Q."/>
            <person name="Zolan M.E."/>
            <person name="Pukkila P.J."/>
        </authorList>
    </citation>
    <scope>NUCLEOTIDE SEQUENCE [LARGE SCALE GENOMIC DNA]</scope>
    <source>
        <strain evidence="3">Okayama-7 / 130 / ATCC MYA-4618 / FGSC 9003</strain>
    </source>
</reference>
<protein>
    <submittedName>
        <fullName evidence="2">Uncharacterized protein</fullName>
    </submittedName>
</protein>
<dbReference type="OrthoDB" id="2526979at2759"/>
<evidence type="ECO:0000256" key="1">
    <source>
        <dbReference type="SAM" id="MobiDB-lite"/>
    </source>
</evidence>
<feature type="region of interest" description="Disordered" evidence="1">
    <location>
        <begin position="109"/>
        <end position="130"/>
    </location>
</feature>
<keyword evidence="3" id="KW-1185">Reference proteome</keyword>
<dbReference type="VEuPathDB" id="FungiDB:CC1G_12321"/>
<feature type="region of interest" description="Disordered" evidence="1">
    <location>
        <begin position="137"/>
        <end position="156"/>
    </location>
</feature>
<evidence type="ECO:0000313" key="3">
    <source>
        <dbReference type="Proteomes" id="UP000001861"/>
    </source>
</evidence>
<dbReference type="eggNOG" id="ENOG502SBZH">
    <property type="taxonomic scope" value="Eukaryota"/>
</dbReference>
<feature type="region of interest" description="Disordered" evidence="1">
    <location>
        <begin position="1"/>
        <end position="23"/>
    </location>
</feature>
<dbReference type="KEGG" id="cci:CC1G_12321"/>
<gene>
    <name evidence="2" type="ORF">CC1G_12321</name>
</gene>
<dbReference type="RefSeq" id="XP_001835951.1">
    <property type="nucleotide sequence ID" value="XM_001835899.2"/>
</dbReference>
<evidence type="ECO:0000313" key="2">
    <source>
        <dbReference type="EMBL" id="EAU85863.1"/>
    </source>
</evidence>
<organism evidence="2 3">
    <name type="scientific">Coprinopsis cinerea (strain Okayama-7 / 130 / ATCC MYA-4618 / FGSC 9003)</name>
    <name type="common">Inky cap fungus</name>
    <name type="synonym">Hormographiella aspergillata</name>
    <dbReference type="NCBI Taxonomy" id="240176"/>
    <lineage>
        <taxon>Eukaryota</taxon>
        <taxon>Fungi</taxon>
        <taxon>Dikarya</taxon>
        <taxon>Basidiomycota</taxon>
        <taxon>Agaricomycotina</taxon>
        <taxon>Agaricomycetes</taxon>
        <taxon>Agaricomycetidae</taxon>
        <taxon>Agaricales</taxon>
        <taxon>Agaricineae</taxon>
        <taxon>Psathyrellaceae</taxon>
        <taxon>Coprinopsis</taxon>
    </lineage>
</organism>
<dbReference type="OMA" id="PIPHITR"/>
<name>A8NS71_COPC7</name>
<comment type="caution">
    <text evidence="2">The sequence shown here is derived from an EMBL/GenBank/DDBJ whole genome shotgun (WGS) entry which is preliminary data.</text>
</comment>
<sequence length="218" mass="23274">MSGFHFPSSSSSHQAAHIAAGRTYSHRRRRTLSLLSTSSTASTSSATRLLILPDPSLAHGETGKQVAWGSFVPLASASSTLRTIAALDSDSGDDASESDVPFTVTIQRSHPYTSPSASSSTSSVSHPSPNVPLITRTLTSIPRPPSPDSSASSIHETRGLHPVLARMERASKFCAKKLECSTCRKPGRDFPQCGKCKQMWCSRECRLVGGKRHVCPGL</sequence>
<proteinExistence type="predicted"/>
<dbReference type="AlphaFoldDB" id="A8NS71"/>
<dbReference type="InParanoid" id="A8NS71"/>
<accession>A8NS71</accession>
<dbReference type="EMBL" id="AACS02000008">
    <property type="protein sequence ID" value="EAU85863.1"/>
    <property type="molecule type" value="Genomic_DNA"/>
</dbReference>